<evidence type="ECO:0000313" key="7">
    <source>
        <dbReference type="EMBL" id="ABI64936.1"/>
    </source>
</evidence>
<evidence type="ECO:0000256" key="2">
    <source>
        <dbReference type="ARBA" id="ARBA00022692"/>
    </source>
</evidence>
<gene>
    <name evidence="7" type="ordered locus">Mmar10_0643</name>
</gene>
<dbReference type="AlphaFoldDB" id="Q0AS01"/>
<dbReference type="eggNOG" id="COG3339">
    <property type="taxonomic scope" value="Bacteria"/>
</dbReference>
<organism evidence="7 8">
    <name type="scientific">Maricaulis maris (strain MCS10)</name>
    <name type="common">Caulobacter maris</name>
    <dbReference type="NCBI Taxonomy" id="394221"/>
    <lineage>
        <taxon>Bacteria</taxon>
        <taxon>Pseudomonadati</taxon>
        <taxon>Pseudomonadota</taxon>
        <taxon>Alphaproteobacteria</taxon>
        <taxon>Maricaulales</taxon>
        <taxon>Maricaulaceae</taxon>
        <taxon>Maricaulis</taxon>
    </lineage>
</organism>
<dbReference type="GO" id="GO:0012505">
    <property type="term" value="C:endomembrane system"/>
    <property type="evidence" value="ECO:0007669"/>
    <property type="project" value="UniProtKB-SubCell"/>
</dbReference>
<dbReference type="InterPro" id="IPR010652">
    <property type="entry name" value="DUF1232"/>
</dbReference>
<evidence type="ECO:0000256" key="1">
    <source>
        <dbReference type="ARBA" id="ARBA00004127"/>
    </source>
</evidence>
<comment type="subcellular location">
    <subcellularLocation>
        <location evidence="1">Endomembrane system</location>
        <topology evidence="1">Multi-pass membrane protein</topology>
    </subcellularLocation>
</comment>
<evidence type="ECO:0000259" key="6">
    <source>
        <dbReference type="Pfam" id="PF06803"/>
    </source>
</evidence>
<keyword evidence="8" id="KW-1185">Reference proteome</keyword>
<evidence type="ECO:0000256" key="5">
    <source>
        <dbReference type="SAM" id="MobiDB-lite"/>
    </source>
</evidence>
<dbReference type="HOGENOM" id="CLU_1426549_0_0_5"/>
<keyword evidence="4" id="KW-0472">Membrane</keyword>
<dbReference type="RefSeq" id="WP_011642583.1">
    <property type="nucleotide sequence ID" value="NC_008347.1"/>
</dbReference>
<proteinExistence type="predicted"/>
<dbReference type="KEGG" id="mmr:Mmar10_0643"/>
<sequence length="191" mass="21273">MTNPSTPTLKVEFELSESDLAFFRDRLDKAREDRADLDESRITAGVADMISKALASNPPEFVRSRLGQLGPLIGMLDDADWKLEGEDRERVLNALAYFSDPEDLIPDATPGIGYVDDAIMIELVAGGLAPELEAYADFVAHREDLKTPEATEMPPLEDVRKVMQNRMRRRRGRAKAGGSWGHSTGSVHHYF</sequence>
<dbReference type="Proteomes" id="UP000001964">
    <property type="component" value="Chromosome"/>
</dbReference>
<reference evidence="7 8" key="1">
    <citation type="submission" date="2006-08" db="EMBL/GenBank/DDBJ databases">
        <title>Complete sequence of Maricaulis maris MCS10.</title>
        <authorList>
            <consortium name="US DOE Joint Genome Institute"/>
            <person name="Copeland A."/>
            <person name="Lucas S."/>
            <person name="Lapidus A."/>
            <person name="Barry K."/>
            <person name="Detter J.C."/>
            <person name="Glavina del Rio T."/>
            <person name="Hammon N."/>
            <person name="Israni S."/>
            <person name="Dalin E."/>
            <person name="Tice H."/>
            <person name="Pitluck S."/>
            <person name="Saunders E."/>
            <person name="Brettin T."/>
            <person name="Bruce D."/>
            <person name="Han C."/>
            <person name="Tapia R."/>
            <person name="Gilna P."/>
            <person name="Schmutz J."/>
            <person name="Larimer F."/>
            <person name="Land M."/>
            <person name="Hauser L."/>
            <person name="Kyrpides N."/>
            <person name="Mikhailova N."/>
            <person name="Viollier P."/>
            <person name="Stephens C."/>
            <person name="Richardson P."/>
        </authorList>
    </citation>
    <scope>NUCLEOTIDE SEQUENCE [LARGE SCALE GENOMIC DNA]</scope>
    <source>
        <strain evidence="7 8">MCS10</strain>
    </source>
</reference>
<evidence type="ECO:0000256" key="4">
    <source>
        <dbReference type="ARBA" id="ARBA00023136"/>
    </source>
</evidence>
<dbReference type="Pfam" id="PF06803">
    <property type="entry name" value="DUF1232"/>
    <property type="match status" value="1"/>
</dbReference>
<name>Q0AS01_MARMM</name>
<dbReference type="EMBL" id="CP000449">
    <property type="protein sequence ID" value="ABI64936.1"/>
    <property type="molecule type" value="Genomic_DNA"/>
</dbReference>
<protein>
    <recommendedName>
        <fullName evidence="6">DUF1232 domain-containing protein</fullName>
    </recommendedName>
</protein>
<feature type="region of interest" description="Disordered" evidence="5">
    <location>
        <begin position="172"/>
        <end position="191"/>
    </location>
</feature>
<accession>Q0AS01</accession>
<evidence type="ECO:0000256" key="3">
    <source>
        <dbReference type="ARBA" id="ARBA00022989"/>
    </source>
</evidence>
<feature type="compositionally biased region" description="Polar residues" evidence="5">
    <location>
        <begin position="181"/>
        <end position="191"/>
    </location>
</feature>
<feature type="domain" description="DUF1232" evidence="6">
    <location>
        <begin position="94"/>
        <end position="121"/>
    </location>
</feature>
<keyword evidence="3" id="KW-1133">Transmembrane helix</keyword>
<evidence type="ECO:0000313" key="8">
    <source>
        <dbReference type="Proteomes" id="UP000001964"/>
    </source>
</evidence>
<keyword evidence="2" id="KW-0812">Transmembrane</keyword>